<sequence length="411" mass="46042">MTGSKRKRRPTVGNSIDDEDVSAEAGHKAENEESTSKLKADTEQGVDRDESGMKPVKLEQVSEENGTQNEDSDIKPEQPLWKRKKRKKKEFLVDEEEEAKPTYTRRTEKGGYSHTNLSKSRISKANKGNKPWNFGKRRSSADRAKIAAGVRARNRTILLQKLKHLGMTEEEYLIKKKEIKYLRERVRRAKLANGKHLDKKIEQKLQEAIDATNLKNIVLSDENGTNAKNTNKTGQETKSDSQNSEVKEESGEGNKEKEIGGIFSKEIIWRPFSFSENNSSYDQACPEGGPGGLICCSSCSIKFNKLLTRTSEDIETYRMNKEAEEVTETLNFLNEKKTVLKEAVNSAKMKVPPLPPPGSGRLGLRQDAASSSRMNNGNRRTNIKFENPESHGGWNLTSSIDLGFTGGFASV</sequence>
<dbReference type="InterPro" id="IPR003611">
    <property type="entry name" value="NUMOD3"/>
</dbReference>
<feature type="compositionally biased region" description="Basic and acidic residues" evidence="1">
    <location>
        <begin position="25"/>
        <end position="52"/>
    </location>
</feature>
<proteinExistence type="predicted"/>
<keyword evidence="4" id="KW-1185">Reference proteome</keyword>
<evidence type="ECO:0000256" key="1">
    <source>
        <dbReference type="SAM" id="MobiDB-lite"/>
    </source>
</evidence>
<gene>
    <name evidence="3" type="ORF">PSNMU_V1.4_AUG-EV-PASAV3_0000970</name>
</gene>
<protein>
    <recommendedName>
        <fullName evidence="2">Nuclease associated modular domain-containing protein</fullName>
    </recommendedName>
</protein>
<name>A0A448YUT5_9STRA</name>
<dbReference type="AlphaFoldDB" id="A0A448YUT5"/>
<evidence type="ECO:0000313" key="3">
    <source>
        <dbReference type="EMBL" id="VEU33553.1"/>
    </source>
</evidence>
<accession>A0A448YUT5</accession>
<evidence type="ECO:0000313" key="4">
    <source>
        <dbReference type="Proteomes" id="UP000291116"/>
    </source>
</evidence>
<dbReference type="Pfam" id="PF07460">
    <property type="entry name" value="NUMOD3"/>
    <property type="match status" value="1"/>
</dbReference>
<evidence type="ECO:0000259" key="2">
    <source>
        <dbReference type="Pfam" id="PF07460"/>
    </source>
</evidence>
<feature type="region of interest" description="Disordered" evidence="1">
    <location>
        <begin position="220"/>
        <end position="256"/>
    </location>
</feature>
<feature type="domain" description="Nuclease associated modular" evidence="2">
    <location>
        <begin position="111"/>
        <end position="147"/>
    </location>
</feature>
<dbReference type="GO" id="GO:0003677">
    <property type="term" value="F:DNA binding"/>
    <property type="evidence" value="ECO:0007669"/>
    <property type="project" value="InterPro"/>
</dbReference>
<organism evidence="3 4">
    <name type="scientific">Pseudo-nitzschia multistriata</name>
    <dbReference type="NCBI Taxonomy" id="183589"/>
    <lineage>
        <taxon>Eukaryota</taxon>
        <taxon>Sar</taxon>
        <taxon>Stramenopiles</taxon>
        <taxon>Ochrophyta</taxon>
        <taxon>Bacillariophyta</taxon>
        <taxon>Bacillariophyceae</taxon>
        <taxon>Bacillariophycidae</taxon>
        <taxon>Bacillariales</taxon>
        <taxon>Bacillariaceae</taxon>
        <taxon>Pseudo-nitzschia</taxon>
    </lineage>
</organism>
<feature type="region of interest" description="Disordered" evidence="1">
    <location>
        <begin position="1"/>
        <end position="116"/>
    </location>
</feature>
<feature type="compositionally biased region" description="Low complexity" evidence="1">
    <location>
        <begin position="223"/>
        <end position="234"/>
    </location>
</feature>
<dbReference type="EMBL" id="CAACVS010000002">
    <property type="protein sequence ID" value="VEU33553.1"/>
    <property type="molecule type" value="Genomic_DNA"/>
</dbReference>
<reference evidence="3 4" key="1">
    <citation type="submission" date="2019-01" db="EMBL/GenBank/DDBJ databases">
        <authorList>
            <person name="Ferrante I. M."/>
        </authorList>
    </citation>
    <scope>NUCLEOTIDE SEQUENCE [LARGE SCALE GENOMIC DNA]</scope>
    <source>
        <strain evidence="3 4">B856</strain>
    </source>
</reference>
<feature type="compositionally biased region" description="Basic and acidic residues" evidence="1">
    <location>
        <begin position="235"/>
        <end position="256"/>
    </location>
</feature>
<dbReference type="OrthoDB" id="49203at2759"/>
<feature type="region of interest" description="Disordered" evidence="1">
    <location>
        <begin position="348"/>
        <end position="388"/>
    </location>
</feature>
<dbReference type="Proteomes" id="UP000291116">
    <property type="component" value="Unassembled WGS sequence"/>
</dbReference>
<feature type="compositionally biased region" description="Basic residues" evidence="1">
    <location>
        <begin position="1"/>
        <end position="10"/>
    </location>
</feature>
<feature type="compositionally biased region" description="Polar residues" evidence="1">
    <location>
        <begin position="368"/>
        <end position="380"/>
    </location>
</feature>